<keyword evidence="1" id="KW-0472">Membrane</keyword>
<protein>
    <submittedName>
        <fullName evidence="2">Uncharacterized protein</fullName>
    </submittedName>
</protein>
<feature type="transmembrane region" description="Helical" evidence="1">
    <location>
        <begin position="84"/>
        <end position="113"/>
    </location>
</feature>
<feature type="transmembrane region" description="Helical" evidence="1">
    <location>
        <begin position="7"/>
        <end position="24"/>
    </location>
</feature>
<keyword evidence="1" id="KW-1133">Transmembrane helix</keyword>
<dbReference type="RefSeq" id="WP_098703422.1">
    <property type="nucleotide sequence ID" value="NZ_NJGI01000005.1"/>
</dbReference>
<gene>
    <name evidence="2" type="ORF">RN96_10865</name>
</gene>
<feature type="transmembrane region" description="Helical" evidence="1">
    <location>
        <begin position="125"/>
        <end position="147"/>
    </location>
</feature>
<accession>A0A2B7YIF6</accession>
<evidence type="ECO:0000256" key="1">
    <source>
        <dbReference type="SAM" id="Phobius"/>
    </source>
</evidence>
<keyword evidence="1" id="KW-0812">Transmembrane</keyword>
<comment type="caution">
    <text evidence="2">The sequence shown here is derived from an EMBL/GenBank/DDBJ whole genome shotgun (WGS) entry which is preliminary data.</text>
</comment>
<dbReference type="AlphaFoldDB" id="A0A2B7YIF6"/>
<organism evidence="2 3">
    <name type="scientific">Fusobacterium nucleatum subsp. polymorphum</name>
    <name type="common">Fusobacterium polymorphum</name>
    <dbReference type="NCBI Taxonomy" id="76857"/>
    <lineage>
        <taxon>Bacteria</taxon>
        <taxon>Fusobacteriati</taxon>
        <taxon>Fusobacteriota</taxon>
        <taxon>Fusobacteriia</taxon>
        <taxon>Fusobacteriales</taxon>
        <taxon>Fusobacteriaceae</taxon>
        <taxon>Fusobacterium</taxon>
    </lineage>
</organism>
<reference evidence="2 3" key="1">
    <citation type="submission" date="2017-06" db="EMBL/GenBank/DDBJ databases">
        <title>Genome sequencing of Fusobacterium nucleatum subsp. polymorphum KCOM 1232 (=ChDC F37).</title>
        <authorList>
            <person name="Kook J.-K."/>
            <person name="Park S.-N."/>
            <person name="Lim Y.K."/>
            <person name="Roh H."/>
        </authorList>
    </citation>
    <scope>NUCLEOTIDE SEQUENCE [LARGE SCALE GENOMIC DNA]</scope>
    <source>
        <strain evidence="3">KCOM 1232 ( ChDC F37)</strain>
    </source>
</reference>
<dbReference type="Proteomes" id="UP000222862">
    <property type="component" value="Unassembled WGS sequence"/>
</dbReference>
<evidence type="ECO:0000313" key="2">
    <source>
        <dbReference type="EMBL" id="PGH20652.1"/>
    </source>
</evidence>
<sequence length="157" mass="18219">MKKFNYIIAILFVIVVWVFLYMNSDQYIEYNKYISNANSFYLDSIFGKIVFSYVLFTFSKLGADVIDYSRKIPYYRTRSFLADLVDLLFIKFGLANLIGGLIGGGISLLLFWWTLEILNYKGISYTISSLIIIILTTIISFLVSFVIKMLEEVNKEK</sequence>
<name>A0A2B7YIF6_FUSNP</name>
<evidence type="ECO:0000313" key="3">
    <source>
        <dbReference type="Proteomes" id="UP000222862"/>
    </source>
</evidence>
<proteinExistence type="predicted"/>
<feature type="transmembrane region" description="Helical" evidence="1">
    <location>
        <begin position="44"/>
        <end position="63"/>
    </location>
</feature>
<dbReference type="EMBL" id="NJGI01000005">
    <property type="protein sequence ID" value="PGH20652.1"/>
    <property type="molecule type" value="Genomic_DNA"/>
</dbReference>